<dbReference type="InterPro" id="IPR010008">
    <property type="entry name" value="Vibrio_Phage_CTX_RstB"/>
</dbReference>
<reference evidence="1" key="1">
    <citation type="submission" date="2023-07" db="EMBL/GenBank/DDBJ databases">
        <title>Genome content predicts the carbon catabolic preferences of heterotrophic bacteria.</title>
        <authorList>
            <person name="Gralka M."/>
        </authorList>
    </citation>
    <scope>NUCLEOTIDE SEQUENCE</scope>
    <source>
        <strain evidence="1">4G09</strain>
    </source>
</reference>
<name>A0ABT9FAF4_9GAMM</name>
<evidence type="ECO:0000313" key="1">
    <source>
        <dbReference type="EMBL" id="MDP2563764.1"/>
    </source>
</evidence>
<organism evidence="1 2">
    <name type="scientific">Pseudoalteromonas marina</name>
    <dbReference type="NCBI Taxonomy" id="267375"/>
    <lineage>
        <taxon>Bacteria</taxon>
        <taxon>Pseudomonadati</taxon>
        <taxon>Pseudomonadota</taxon>
        <taxon>Gammaproteobacteria</taxon>
        <taxon>Alteromonadales</taxon>
        <taxon>Pseudoalteromonadaceae</taxon>
        <taxon>Pseudoalteromonas</taxon>
    </lineage>
</organism>
<keyword evidence="2" id="KW-1185">Reference proteome</keyword>
<dbReference type="EMBL" id="JAUYVT010000002">
    <property type="protein sequence ID" value="MDP2563764.1"/>
    <property type="molecule type" value="Genomic_DNA"/>
</dbReference>
<sequence length="103" mass="11385">MKVILLSAAMGRGVSSKSGAAKPYSFSSISYLVPEQDYIQGDHNIQKCGFEPKSVEMTEDQTLYNKFKQITDANGICEVDLVLQPDPRNMSRNIVADVSLVKQ</sequence>
<evidence type="ECO:0000313" key="2">
    <source>
        <dbReference type="Proteomes" id="UP001177212"/>
    </source>
</evidence>
<dbReference type="RefSeq" id="WP_024591107.1">
    <property type="nucleotide sequence ID" value="NZ_JAUYVT010000002.1"/>
</dbReference>
<dbReference type="Proteomes" id="UP001177212">
    <property type="component" value="Unassembled WGS sequence"/>
</dbReference>
<proteinExistence type="predicted"/>
<comment type="caution">
    <text evidence="1">The sequence shown here is derived from an EMBL/GenBank/DDBJ whole genome shotgun (WGS) entry which is preliminary data.</text>
</comment>
<gene>
    <name evidence="1" type="ORF">Q8W34_03925</name>
</gene>
<accession>A0ABT9FAF4</accession>
<protein>
    <submittedName>
        <fullName evidence="1">Uncharacterized protein</fullName>
    </submittedName>
</protein>
<dbReference type="Pfam" id="PF07459">
    <property type="entry name" value="CTX_RstB"/>
    <property type="match status" value="1"/>
</dbReference>